<dbReference type="GO" id="GO:0016491">
    <property type="term" value="F:oxidoreductase activity"/>
    <property type="evidence" value="ECO:0007669"/>
    <property type="project" value="UniProtKB-KW"/>
</dbReference>
<dbReference type="InterPro" id="IPR051609">
    <property type="entry name" value="NmrA/Isoflavone_reductase-like"/>
</dbReference>
<dbReference type="PANTHER" id="PTHR47706:SF4">
    <property type="entry name" value="NMRA-LIKE DOMAIN-CONTAINING PROTEIN"/>
    <property type="match status" value="1"/>
</dbReference>
<dbReference type="PANTHER" id="PTHR47706">
    <property type="entry name" value="NMRA-LIKE FAMILY PROTEIN"/>
    <property type="match status" value="1"/>
</dbReference>
<comment type="similarity">
    <text evidence="1">Belongs to the NmrA-type oxidoreductase family. Isoflavone reductase subfamily.</text>
</comment>
<reference evidence="5" key="1">
    <citation type="submission" date="2023-03" db="EMBL/GenBank/DDBJ databases">
        <title>Massive genome expansion in bonnet fungi (Mycena s.s.) driven by repeated elements and novel gene families across ecological guilds.</title>
        <authorList>
            <consortium name="Lawrence Berkeley National Laboratory"/>
            <person name="Harder C.B."/>
            <person name="Miyauchi S."/>
            <person name="Viragh M."/>
            <person name="Kuo A."/>
            <person name="Thoen E."/>
            <person name="Andreopoulos B."/>
            <person name="Lu D."/>
            <person name="Skrede I."/>
            <person name="Drula E."/>
            <person name="Henrissat B."/>
            <person name="Morin E."/>
            <person name="Kohler A."/>
            <person name="Barry K."/>
            <person name="LaButti K."/>
            <person name="Morin E."/>
            <person name="Salamov A."/>
            <person name="Lipzen A."/>
            <person name="Mereny Z."/>
            <person name="Hegedus B."/>
            <person name="Baldrian P."/>
            <person name="Stursova M."/>
            <person name="Weitz H."/>
            <person name="Taylor A."/>
            <person name="Grigoriev I.V."/>
            <person name="Nagy L.G."/>
            <person name="Martin F."/>
            <person name="Kauserud H."/>
        </authorList>
    </citation>
    <scope>NUCLEOTIDE SEQUENCE</scope>
    <source>
        <strain evidence="5">CBHHK188m</strain>
    </source>
</reference>
<evidence type="ECO:0000256" key="1">
    <source>
        <dbReference type="ARBA" id="ARBA00005725"/>
    </source>
</evidence>
<dbReference type="Gene3D" id="3.40.50.720">
    <property type="entry name" value="NAD(P)-binding Rossmann-like Domain"/>
    <property type="match status" value="1"/>
</dbReference>
<dbReference type="AlphaFoldDB" id="A0AAD7I5Y5"/>
<dbReference type="InterPro" id="IPR036291">
    <property type="entry name" value="NAD(P)-bd_dom_sf"/>
</dbReference>
<evidence type="ECO:0000256" key="3">
    <source>
        <dbReference type="ARBA" id="ARBA00023002"/>
    </source>
</evidence>
<evidence type="ECO:0000313" key="5">
    <source>
        <dbReference type="EMBL" id="KAJ7734757.1"/>
    </source>
</evidence>
<organism evidence="5 6">
    <name type="scientific">Mycena maculata</name>
    <dbReference type="NCBI Taxonomy" id="230809"/>
    <lineage>
        <taxon>Eukaryota</taxon>
        <taxon>Fungi</taxon>
        <taxon>Dikarya</taxon>
        <taxon>Basidiomycota</taxon>
        <taxon>Agaricomycotina</taxon>
        <taxon>Agaricomycetes</taxon>
        <taxon>Agaricomycetidae</taxon>
        <taxon>Agaricales</taxon>
        <taxon>Marasmiineae</taxon>
        <taxon>Mycenaceae</taxon>
        <taxon>Mycena</taxon>
    </lineage>
</organism>
<keyword evidence="6" id="KW-1185">Reference proteome</keyword>
<comment type="caution">
    <text evidence="5">The sequence shown here is derived from an EMBL/GenBank/DDBJ whole genome shotgun (WGS) entry which is preliminary data.</text>
</comment>
<sequence>MADTRIVALAGTSTGVGRCIAESILKRGGTIARELRILSRHPIDIPAFSGHVHIVDYTAPDSESDDPAESLIAALTGVHTVISAIGGHIQSGRAQVALVKAAVAAGVVRFVPSGWSATNAGPQDVIELYRFQAPAIDALRTSGLQWSFPANGIFINYLATPKAAAIGPLKPLKFWIDIENRKATIPGDGTKQLVYTTVEDVGEFVAKALEECWDREWPNPLTIVGAHVTHRQLVQYAEKALGGEPFEVVYKNEGQLKSELVPNPPSVYVNLTTQLSLAILEDRFTFQPTSKFGDLEFTPPEFTQPEAFINKWWGGAQ</sequence>
<dbReference type="Gene3D" id="3.90.25.10">
    <property type="entry name" value="UDP-galactose 4-epimerase, domain 1"/>
    <property type="match status" value="1"/>
</dbReference>
<name>A0AAD7I5Y5_9AGAR</name>
<evidence type="ECO:0000259" key="4">
    <source>
        <dbReference type="Pfam" id="PF05368"/>
    </source>
</evidence>
<dbReference type="EMBL" id="JARJLG010000159">
    <property type="protein sequence ID" value="KAJ7734757.1"/>
    <property type="molecule type" value="Genomic_DNA"/>
</dbReference>
<accession>A0AAD7I5Y5</accession>
<gene>
    <name evidence="5" type="ORF">DFH07DRAFT_928375</name>
</gene>
<dbReference type="SUPFAM" id="SSF51735">
    <property type="entry name" value="NAD(P)-binding Rossmann-fold domains"/>
    <property type="match status" value="1"/>
</dbReference>
<evidence type="ECO:0000313" key="6">
    <source>
        <dbReference type="Proteomes" id="UP001215280"/>
    </source>
</evidence>
<proteinExistence type="inferred from homology"/>
<dbReference type="Proteomes" id="UP001215280">
    <property type="component" value="Unassembled WGS sequence"/>
</dbReference>
<keyword evidence="3" id="KW-0560">Oxidoreductase</keyword>
<dbReference type="InterPro" id="IPR008030">
    <property type="entry name" value="NmrA-like"/>
</dbReference>
<protein>
    <recommendedName>
        <fullName evidence="4">NmrA-like domain-containing protein</fullName>
    </recommendedName>
</protein>
<dbReference type="Pfam" id="PF05368">
    <property type="entry name" value="NmrA"/>
    <property type="match status" value="1"/>
</dbReference>
<feature type="domain" description="NmrA-like" evidence="4">
    <location>
        <begin position="66"/>
        <end position="264"/>
    </location>
</feature>
<evidence type="ECO:0000256" key="2">
    <source>
        <dbReference type="ARBA" id="ARBA00022857"/>
    </source>
</evidence>
<keyword evidence="2" id="KW-0521">NADP</keyword>